<protein>
    <recommendedName>
        <fullName evidence="3">DUF4105 domain-containing protein</fullName>
    </recommendedName>
</protein>
<evidence type="ECO:0000313" key="1">
    <source>
        <dbReference type="EMBL" id="KAK7076041.1"/>
    </source>
</evidence>
<gene>
    <name evidence="1" type="ORF">SK128_014737</name>
</gene>
<name>A0AAN9A0S6_HALRR</name>
<sequence>MAKFKYLIMISFIFIDAIILRYKQYYLSQVLKRPEHLINEAVIPALSRVPFFRRVFETDMRVKVLRNISKFFFILSCITWIEEVEYDHESGFYLPIVPQELLEEDDEKGQCTITIVQRRTFLKTIKNNPRLQRCMDPMLRALGLSHTIVIFRWENKIRIIQGSQRKGYLFYSYYKNDAILEKKEYFPLRQFEMTLSPLEVMNAMRKVPVKPYHSFYNSCHTLIQDILRHLGIFVRTEKDYYPRFLISIVDIPLKRYLRNAALIQERRRQENNTRSHEEGEYKMKLDEGKIMNVS</sequence>
<dbReference type="AlphaFoldDB" id="A0AAN9A0S6"/>
<reference evidence="1 2" key="1">
    <citation type="submission" date="2023-11" db="EMBL/GenBank/DDBJ databases">
        <title>Halocaridina rubra genome assembly.</title>
        <authorList>
            <person name="Smith C."/>
        </authorList>
    </citation>
    <scope>NUCLEOTIDE SEQUENCE [LARGE SCALE GENOMIC DNA]</scope>
    <source>
        <strain evidence="1">EP-1</strain>
        <tissue evidence="1">Whole</tissue>
    </source>
</reference>
<evidence type="ECO:0000313" key="2">
    <source>
        <dbReference type="Proteomes" id="UP001381693"/>
    </source>
</evidence>
<dbReference type="Proteomes" id="UP001381693">
    <property type="component" value="Unassembled WGS sequence"/>
</dbReference>
<keyword evidence="2" id="KW-1185">Reference proteome</keyword>
<comment type="caution">
    <text evidence="1">The sequence shown here is derived from an EMBL/GenBank/DDBJ whole genome shotgun (WGS) entry which is preliminary data.</text>
</comment>
<proteinExistence type="predicted"/>
<organism evidence="1 2">
    <name type="scientific">Halocaridina rubra</name>
    <name type="common">Hawaiian red shrimp</name>
    <dbReference type="NCBI Taxonomy" id="373956"/>
    <lineage>
        <taxon>Eukaryota</taxon>
        <taxon>Metazoa</taxon>
        <taxon>Ecdysozoa</taxon>
        <taxon>Arthropoda</taxon>
        <taxon>Crustacea</taxon>
        <taxon>Multicrustacea</taxon>
        <taxon>Malacostraca</taxon>
        <taxon>Eumalacostraca</taxon>
        <taxon>Eucarida</taxon>
        <taxon>Decapoda</taxon>
        <taxon>Pleocyemata</taxon>
        <taxon>Caridea</taxon>
        <taxon>Atyoidea</taxon>
        <taxon>Atyidae</taxon>
        <taxon>Halocaridina</taxon>
    </lineage>
</organism>
<evidence type="ECO:0008006" key="3">
    <source>
        <dbReference type="Google" id="ProtNLM"/>
    </source>
</evidence>
<dbReference type="EMBL" id="JAXCGZ010009902">
    <property type="protein sequence ID" value="KAK7076041.1"/>
    <property type="molecule type" value="Genomic_DNA"/>
</dbReference>
<accession>A0AAN9A0S6</accession>